<sequence length="111" mass="12385">MLFEPALALTGATYGALVDIMYRPDADAVTAWVLRDRHGQPRNWHQVENRSPWRTAEAAFVSFVPDHKQRHDLAVMGWKVEQTQGIDELRVVLALARGEATTDPTTGEATS</sequence>
<protein>
    <submittedName>
        <fullName evidence="1">Uncharacterized protein</fullName>
    </submittedName>
</protein>
<comment type="caution">
    <text evidence="1">The sequence shown here is derived from an EMBL/GenBank/DDBJ whole genome shotgun (WGS) entry which is preliminary data.</text>
</comment>
<dbReference type="RefSeq" id="WP_020724512.1">
    <property type="nucleotide sequence ID" value="NZ_ATFQ01000040.1"/>
</dbReference>
<evidence type="ECO:0000313" key="2">
    <source>
        <dbReference type="Proteomes" id="UP000014969"/>
    </source>
</evidence>
<dbReference type="Proteomes" id="UP000014969">
    <property type="component" value="Unassembled WGS sequence"/>
</dbReference>
<proteinExistence type="predicted"/>
<accession>A0A829HNA3</accession>
<organism evidence="1 2">
    <name type="scientific">Mycobacteroides abscessus subsp. bolletii CRM-0020</name>
    <dbReference type="NCBI Taxonomy" id="1306401"/>
    <lineage>
        <taxon>Bacteria</taxon>
        <taxon>Bacillati</taxon>
        <taxon>Actinomycetota</taxon>
        <taxon>Actinomycetes</taxon>
        <taxon>Mycobacteriales</taxon>
        <taxon>Mycobacteriaceae</taxon>
        <taxon>Mycobacteroides</taxon>
        <taxon>Mycobacteroides abscessus</taxon>
    </lineage>
</organism>
<evidence type="ECO:0000313" key="1">
    <source>
        <dbReference type="EMBL" id="EPQ21021.1"/>
    </source>
</evidence>
<name>A0A829HNA3_9MYCO</name>
<dbReference type="AlphaFoldDB" id="A0A829HNA3"/>
<gene>
    <name evidence="1" type="ORF">J108_23715</name>
</gene>
<dbReference type="EMBL" id="ATFQ01000040">
    <property type="protein sequence ID" value="EPQ21021.1"/>
    <property type="molecule type" value="Genomic_DNA"/>
</dbReference>
<reference evidence="1 2" key="1">
    <citation type="journal article" date="2013" name="Genome Announc.">
        <title>Genome Sequence of an Epidemic Isolate of Mycobacterium abscessus subsp. bolletii from Rio de Janeiro, Brazil.</title>
        <authorList>
            <person name="Davidson R.M."/>
            <person name="Reynolds P.R."/>
            <person name="Farias-Hesson E."/>
            <person name="Duarte R.S."/>
            <person name="Jackson M."/>
            <person name="Strong M."/>
        </authorList>
    </citation>
    <scope>NUCLEOTIDE SEQUENCE [LARGE SCALE GENOMIC DNA]</scope>
    <source>
        <strain evidence="1 2">CRM-0020</strain>
    </source>
</reference>